<dbReference type="AlphaFoldDB" id="A0A6A6IN72"/>
<keyword evidence="5" id="KW-0503">Monooxygenase</keyword>
<dbReference type="InterPro" id="IPR050121">
    <property type="entry name" value="Cytochrome_P450_monoxygenase"/>
</dbReference>
<dbReference type="InterPro" id="IPR017972">
    <property type="entry name" value="Cyt_P450_CS"/>
</dbReference>
<evidence type="ECO:0000256" key="5">
    <source>
        <dbReference type="RuleBase" id="RU000461"/>
    </source>
</evidence>
<accession>A0A6A6IN72</accession>
<name>A0A6A6IN72_9PLEO</name>
<sequence>MPTFQLILDLCKLLLAAFTLRCVLVYSYRIFLHPLHSYPGPFIAKLTDWYGAYYAIQRRLHVVTYEDHRKYGRVLRQGPNKLVFNSVEALHDIYQNDLLSKASSYLVTQVSPSIFNLFNVIDKRLHRTKRRIIGQGLNERAMRQFEPVMNEQITIFLKQLISCCQEGEPADMSDRCSWLGLDISGELGFGRGFELQTDTKNRWMPKGISTSNYRISVYIQFPALKHIGWEKLFLPIVLPKVLRFHRMVNGMIKARLAEEKHARPDLFSSVSDFKDPETGEGLSRRELWSESTFLIPAGGDTTSTLMAASFFYLSRYPPVYRRLATEIRNTFSAGAEIKSGPKLASCTYLRAVLEEALRITPPSGTTLWRDVPEDANSASPLIIDGHVIPPGTRVGLNIYTLHHNEEYFPEPFKFKPERWLPKENGLSAEETKRMHDAFSPFSIGSRACAGKAMVYLEASLVVAKTVWYFDFECVDEGESPVFQTEDQFGSRHSGPKLKFWLRGDMWKEL</sequence>
<reference evidence="6" key="1">
    <citation type="journal article" date="2020" name="Stud. Mycol.">
        <title>101 Dothideomycetes genomes: a test case for predicting lifestyles and emergence of pathogens.</title>
        <authorList>
            <person name="Haridas S."/>
            <person name="Albert R."/>
            <person name="Binder M."/>
            <person name="Bloem J."/>
            <person name="Labutti K."/>
            <person name="Salamov A."/>
            <person name="Andreopoulos B."/>
            <person name="Baker S."/>
            <person name="Barry K."/>
            <person name="Bills G."/>
            <person name="Bluhm B."/>
            <person name="Cannon C."/>
            <person name="Castanera R."/>
            <person name="Culley D."/>
            <person name="Daum C."/>
            <person name="Ezra D."/>
            <person name="Gonzalez J."/>
            <person name="Henrissat B."/>
            <person name="Kuo A."/>
            <person name="Liang C."/>
            <person name="Lipzen A."/>
            <person name="Lutzoni F."/>
            <person name="Magnuson J."/>
            <person name="Mondo S."/>
            <person name="Nolan M."/>
            <person name="Ohm R."/>
            <person name="Pangilinan J."/>
            <person name="Park H.-J."/>
            <person name="Ramirez L."/>
            <person name="Alfaro M."/>
            <person name="Sun H."/>
            <person name="Tritt A."/>
            <person name="Yoshinaga Y."/>
            <person name="Zwiers L.-H."/>
            <person name="Turgeon B."/>
            <person name="Goodwin S."/>
            <person name="Spatafora J."/>
            <person name="Crous P."/>
            <person name="Grigoriev I."/>
        </authorList>
    </citation>
    <scope>NUCLEOTIDE SEQUENCE</scope>
    <source>
        <strain evidence="6">CBS 122368</strain>
    </source>
</reference>
<dbReference type="RefSeq" id="XP_033686691.1">
    <property type="nucleotide sequence ID" value="XM_033828337.1"/>
</dbReference>
<dbReference type="PRINTS" id="PR00463">
    <property type="entry name" value="EP450I"/>
</dbReference>
<keyword evidence="3 4" id="KW-0408">Iron</keyword>
<dbReference type="PRINTS" id="PR00385">
    <property type="entry name" value="P450"/>
</dbReference>
<protein>
    <submittedName>
        <fullName evidence="6">Cytochrome P450</fullName>
    </submittedName>
</protein>
<dbReference type="EMBL" id="ML987192">
    <property type="protein sequence ID" value="KAF2251687.1"/>
    <property type="molecule type" value="Genomic_DNA"/>
</dbReference>
<dbReference type="GO" id="GO:0005506">
    <property type="term" value="F:iron ion binding"/>
    <property type="evidence" value="ECO:0007669"/>
    <property type="project" value="InterPro"/>
</dbReference>
<evidence type="ECO:0000313" key="7">
    <source>
        <dbReference type="Proteomes" id="UP000800094"/>
    </source>
</evidence>
<evidence type="ECO:0000256" key="3">
    <source>
        <dbReference type="ARBA" id="ARBA00023004"/>
    </source>
</evidence>
<dbReference type="GO" id="GO:0020037">
    <property type="term" value="F:heme binding"/>
    <property type="evidence" value="ECO:0007669"/>
    <property type="project" value="InterPro"/>
</dbReference>
<evidence type="ECO:0000256" key="2">
    <source>
        <dbReference type="ARBA" id="ARBA00022723"/>
    </source>
</evidence>
<gene>
    <name evidence="6" type="ORF">BU26DRAFT_516469</name>
</gene>
<proteinExistence type="inferred from homology"/>
<dbReference type="PROSITE" id="PS00086">
    <property type="entry name" value="CYTOCHROME_P450"/>
    <property type="match status" value="1"/>
</dbReference>
<dbReference type="Gene3D" id="1.10.630.10">
    <property type="entry name" value="Cytochrome P450"/>
    <property type="match status" value="1"/>
</dbReference>
<dbReference type="InterPro" id="IPR036396">
    <property type="entry name" value="Cyt_P450_sf"/>
</dbReference>
<dbReference type="GO" id="GO:0004497">
    <property type="term" value="F:monooxygenase activity"/>
    <property type="evidence" value="ECO:0007669"/>
    <property type="project" value="UniProtKB-KW"/>
</dbReference>
<dbReference type="GeneID" id="54581667"/>
<dbReference type="SUPFAM" id="SSF48264">
    <property type="entry name" value="Cytochrome P450"/>
    <property type="match status" value="1"/>
</dbReference>
<organism evidence="6 7">
    <name type="scientific">Trematosphaeria pertusa</name>
    <dbReference type="NCBI Taxonomy" id="390896"/>
    <lineage>
        <taxon>Eukaryota</taxon>
        <taxon>Fungi</taxon>
        <taxon>Dikarya</taxon>
        <taxon>Ascomycota</taxon>
        <taxon>Pezizomycotina</taxon>
        <taxon>Dothideomycetes</taxon>
        <taxon>Pleosporomycetidae</taxon>
        <taxon>Pleosporales</taxon>
        <taxon>Massarineae</taxon>
        <taxon>Trematosphaeriaceae</taxon>
        <taxon>Trematosphaeria</taxon>
    </lineage>
</organism>
<dbReference type="PANTHER" id="PTHR24305">
    <property type="entry name" value="CYTOCHROME P450"/>
    <property type="match status" value="1"/>
</dbReference>
<dbReference type="OrthoDB" id="1470350at2759"/>
<dbReference type="GO" id="GO:0016705">
    <property type="term" value="F:oxidoreductase activity, acting on paired donors, with incorporation or reduction of molecular oxygen"/>
    <property type="evidence" value="ECO:0007669"/>
    <property type="project" value="InterPro"/>
</dbReference>
<dbReference type="InterPro" id="IPR001128">
    <property type="entry name" value="Cyt_P450"/>
</dbReference>
<dbReference type="Pfam" id="PF00067">
    <property type="entry name" value="p450"/>
    <property type="match status" value="1"/>
</dbReference>
<dbReference type="PANTHER" id="PTHR24305:SF226">
    <property type="entry name" value="CYTOCHROME P450 MONOOXYGENASE"/>
    <property type="match status" value="1"/>
</dbReference>
<evidence type="ECO:0000256" key="1">
    <source>
        <dbReference type="ARBA" id="ARBA00001971"/>
    </source>
</evidence>
<evidence type="ECO:0000256" key="4">
    <source>
        <dbReference type="PIRSR" id="PIRSR602401-1"/>
    </source>
</evidence>
<evidence type="ECO:0000313" key="6">
    <source>
        <dbReference type="EMBL" id="KAF2251687.1"/>
    </source>
</evidence>
<comment type="cofactor">
    <cofactor evidence="1 4">
        <name>heme</name>
        <dbReference type="ChEBI" id="CHEBI:30413"/>
    </cofactor>
</comment>
<keyword evidence="5" id="KW-0560">Oxidoreductase</keyword>
<dbReference type="Proteomes" id="UP000800094">
    <property type="component" value="Unassembled WGS sequence"/>
</dbReference>
<dbReference type="CDD" id="cd11061">
    <property type="entry name" value="CYP67-like"/>
    <property type="match status" value="1"/>
</dbReference>
<keyword evidence="7" id="KW-1185">Reference proteome</keyword>
<comment type="similarity">
    <text evidence="5">Belongs to the cytochrome P450 family.</text>
</comment>
<keyword evidence="4 5" id="KW-0349">Heme</keyword>
<dbReference type="InterPro" id="IPR002401">
    <property type="entry name" value="Cyt_P450_E_grp-I"/>
</dbReference>
<feature type="binding site" description="axial binding residue" evidence="4">
    <location>
        <position position="448"/>
    </location>
    <ligand>
        <name>heme</name>
        <dbReference type="ChEBI" id="CHEBI:30413"/>
    </ligand>
    <ligandPart>
        <name>Fe</name>
        <dbReference type="ChEBI" id="CHEBI:18248"/>
    </ligandPart>
</feature>
<keyword evidence="2 4" id="KW-0479">Metal-binding</keyword>